<dbReference type="EMBL" id="CP046620">
    <property type="protein sequence ID" value="QHQ36038.1"/>
    <property type="molecule type" value="Genomic_DNA"/>
</dbReference>
<protein>
    <submittedName>
        <fullName evidence="3">EamA family transporter</fullName>
    </submittedName>
</protein>
<dbReference type="SUPFAM" id="SSF103481">
    <property type="entry name" value="Multidrug resistance efflux transporter EmrE"/>
    <property type="match status" value="2"/>
</dbReference>
<dbReference type="Pfam" id="PF00892">
    <property type="entry name" value="EamA"/>
    <property type="match status" value="2"/>
</dbReference>
<dbReference type="InterPro" id="IPR037185">
    <property type="entry name" value="EmrE-like"/>
</dbReference>
<dbReference type="Gene3D" id="1.10.3730.20">
    <property type="match status" value="1"/>
</dbReference>
<dbReference type="PANTHER" id="PTHR22911">
    <property type="entry name" value="ACYL-MALONYL CONDENSING ENZYME-RELATED"/>
    <property type="match status" value="1"/>
</dbReference>
<feature type="domain" description="EamA" evidence="2">
    <location>
        <begin position="152"/>
        <end position="276"/>
    </location>
</feature>
<feature type="transmembrane region" description="Helical" evidence="1">
    <location>
        <begin position="182"/>
        <end position="201"/>
    </location>
</feature>
<evidence type="ECO:0000313" key="3">
    <source>
        <dbReference type="EMBL" id="QHQ36038.1"/>
    </source>
</evidence>
<feature type="transmembrane region" description="Helical" evidence="1">
    <location>
        <begin position="100"/>
        <end position="118"/>
    </location>
</feature>
<evidence type="ECO:0000256" key="1">
    <source>
        <dbReference type="SAM" id="Phobius"/>
    </source>
</evidence>
<feature type="transmembrane region" description="Helical" evidence="1">
    <location>
        <begin position="239"/>
        <end position="258"/>
    </location>
</feature>
<dbReference type="InterPro" id="IPR000620">
    <property type="entry name" value="EamA_dom"/>
</dbReference>
<feature type="transmembrane region" description="Helical" evidence="1">
    <location>
        <begin position="127"/>
        <end position="146"/>
    </location>
</feature>
<keyword evidence="1" id="KW-0812">Transmembrane</keyword>
<feature type="transmembrane region" description="Helical" evidence="1">
    <location>
        <begin position="264"/>
        <end position="282"/>
    </location>
</feature>
<dbReference type="AlphaFoldDB" id="A0A6P1SZX7"/>
<feature type="transmembrane region" description="Helical" evidence="1">
    <location>
        <begin position="32"/>
        <end position="52"/>
    </location>
</feature>
<dbReference type="KEGG" id="amaq:GO499_13075"/>
<gene>
    <name evidence="3" type="ORF">GO499_13075</name>
</gene>
<feature type="transmembrane region" description="Helical" evidence="1">
    <location>
        <begin position="73"/>
        <end position="94"/>
    </location>
</feature>
<feature type="transmembrane region" description="Helical" evidence="1">
    <location>
        <begin position="152"/>
        <end position="173"/>
    </location>
</feature>
<organism evidence="3 4">
    <name type="scientific">Algicella marina</name>
    <dbReference type="NCBI Taxonomy" id="2683284"/>
    <lineage>
        <taxon>Bacteria</taxon>
        <taxon>Pseudomonadati</taxon>
        <taxon>Pseudomonadota</taxon>
        <taxon>Alphaproteobacteria</taxon>
        <taxon>Rhodobacterales</taxon>
        <taxon>Paracoccaceae</taxon>
        <taxon>Algicella</taxon>
    </lineage>
</organism>
<reference evidence="3 4" key="1">
    <citation type="submission" date="2019-12" db="EMBL/GenBank/DDBJ databases">
        <title>Complete genome sequence of Algicella marina strain 9Alg 56(T) isolated from the red alga Tichocarpus crinitus.</title>
        <authorList>
            <person name="Kim S.-G."/>
            <person name="Nedashkovskaya O.I."/>
        </authorList>
    </citation>
    <scope>NUCLEOTIDE SEQUENCE [LARGE SCALE GENOMIC DNA]</scope>
    <source>
        <strain evidence="3 4">9Alg 56</strain>
    </source>
</reference>
<dbReference type="Proteomes" id="UP000464495">
    <property type="component" value="Chromosome"/>
</dbReference>
<dbReference type="GO" id="GO:0016020">
    <property type="term" value="C:membrane"/>
    <property type="evidence" value="ECO:0007669"/>
    <property type="project" value="InterPro"/>
</dbReference>
<feature type="transmembrane region" description="Helical" evidence="1">
    <location>
        <begin position="207"/>
        <end position="227"/>
    </location>
</feature>
<keyword evidence="4" id="KW-1185">Reference proteome</keyword>
<evidence type="ECO:0000313" key="4">
    <source>
        <dbReference type="Proteomes" id="UP000464495"/>
    </source>
</evidence>
<accession>A0A6P1SZX7</accession>
<dbReference type="PANTHER" id="PTHR22911:SF103">
    <property type="entry name" value="BLR2811 PROTEIN"/>
    <property type="match status" value="1"/>
</dbReference>
<sequence length="292" mass="31402">MTNNARLGITLMIATMFVFAAQDGISKHLAEAYNVMIVVIFRYWFFAAFVVARSASLKGGLRRVAKSGMPKVQIFRGVLLVSEICVMVLGFKLLGLVEAHAIFAAYPLIVAALSGPVLGESLGWRRWTAIGIGFVGVLIILRPGFAVFAPEALISLTATLMFALYALLTRYVARADSAETSFFYTGVAGAIAITLTAPFFWEPMTTAGDWGWMVVLCIFGASGHFLLIKTYSVAEAGTVQPFAYLQLVFASAIGVIVFGETLQFWTAVGAGLIIGSGLYALWRAQVRAAKAS</sequence>
<dbReference type="RefSeq" id="WP_161862594.1">
    <property type="nucleotide sequence ID" value="NZ_CP046620.1"/>
</dbReference>
<evidence type="ECO:0000259" key="2">
    <source>
        <dbReference type="Pfam" id="PF00892"/>
    </source>
</evidence>
<keyword evidence="1" id="KW-0472">Membrane</keyword>
<name>A0A6P1SZX7_9RHOB</name>
<proteinExistence type="predicted"/>
<keyword evidence="1" id="KW-1133">Transmembrane helix</keyword>
<feature type="domain" description="EamA" evidence="2">
    <location>
        <begin position="7"/>
        <end position="141"/>
    </location>
</feature>